<dbReference type="Proteomes" id="UP001152759">
    <property type="component" value="Chromosome 3"/>
</dbReference>
<gene>
    <name evidence="1" type="ORF">BEMITA_LOCUS5120</name>
</gene>
<evidence type="ECO:0000313" key="2">
    <source>
        <dbReference type="Proteomes" id="UP001152759"/>
    </source>
</evidence>
<name>A0A9P0A7R7_BEMTA</name>
<organism evidence="1 2">
    <name type="scientific">Bemisia tabaci</name>
    <name type="common">Sweetpotato whitefly</name>
    <name type="synonym">Aleurodes tabaci</name>
    <dbReference type="NCBI Taxonomy" id="7038"/>
    <lineage>
        <taxon>Eukaryota</taxon>
        <taxon>Metazoa</taxon>
        <taxon>Ecdysozoa</taxon>
        <taxon>Arthropoda</taxon>
        <taxon>Hexapoda</taxon>
        <taxon>Insecta</taxon>
        <taxon>Pterygota</taxon>
        <taxon>Neoptera</taxon>
        <taxon>Paraneoptera</taxon>
        <taxon>Hemiptera</taxon>
        <taxon>Sternorrhyncha</taxon>
        <taxon>Aleyrodoidea</taxon>
        <taxon>Aleyrodidae</taxon>
        <taxon>Aleyrodinae</taxon>
        <taxon>Bemisia</taxon>
    </lineage>
</organism>
<reference evidence="1" key="1">
    <citation type="submission" date="2021-12" db="EMBL/GenBank/DDBJ databases">
        <authorList>
            <person name="King R."/>
        </authorList>
    </citation>
    <scope>NUCLEOTIDE SEQUENCE</scope>
</reference>
<keyword evidence="2" id="KW-1185">Reference proteome</keyword>
<protein>
    <submittedName>
        <fullName evidence="1">Uncharacterized protein</fullName>
    </submittedName>
</protein>
<proteinExistence type="predicted"/>
<dbReference type="AlphaFoldDB" id="A0A9P0A7R7"/>
<evidence type="ECO:0000313" key="1">
    <source>
        <dbReference type="EMBL" id="CAH0385945.1"/>
    </source>
</evidence>
<sequence>MAGQLDVFLSNGTKRHRERKVEGGLDWRRKWASGSFRPMLAMFFHGA</sequence>
<accession>A0A9P0A7R7</accession>
<dbReference type="EMBL" id="OU963864">
    <property type="protein sequence ID" value="CAH0385945.1"/>
    <property type="molecule type" value="Genomic_DNA"/>
</dbReference>